<feature type="transmembrane region" description="Helical" evidence="4">
    <location>
        <begin position="133"/>
        <end position="152"/>
    </location>
</feature>
<dbReference type="PANTHER" id="PTHR45138">
    <property type="entry name" value="REGULATORY COMPONENTS OF SENSORY TRANSDUCTION SYSTEM"/>
    <property type="match status" value="1"/>
</dbReference>
<dbReference type="Gene3D" id="3.30.70.270">
    <property type="match status" value="1"/>
</dbReference>
<dbReference type="GO" id="GO:0043709">
    <property type="term" value="P:cell adhesion involved in single-species biofilm formation"/>
    <property type="evidence" value="ECO:0007669"/>
    <property type="project" value="TreeGrafter"/>
</dbReference>
<comment type="cofactor">
    <cofactor evidence="1">
        <name>Mg(2+)</name>
        <dbReference type="ChEBI" id="CHEBI:18420"/>
    </cofactor>
</comment>
<sequence>MTKTIVLSYGLEKWLGISHTDKDFRESSFVFISLTVLTSILAFFVYYNTIIVPNQLLAIIQSIGIGLCFLSYFFLWQSRNSKIAATIMVSVMTTISLLFIVGTGHSEFALAFSFLTPIVAIFVLGYKIGSVFSLVNFVIVAYICLTEMHHWLPVSFNTISFIHLTIIYLFLFSIAYFYDSGRKQTMAQLEESNRQLYILSHTDVLTQLFNRRHMEALLQKQHIQWIAIVDIDDFKWINDQCGHDIGDQVLVKTARLLEENIKDVAQVGRWGGEEFLIAFTITDYKTVEHHIQRLHQSIAQHNFGIRRSVTVSSGIALHQEALKTTTFRRADEALYQAKKSGKNCFRVAIGSK</sequence>
<dbReference type="PANTHER" id="PTHR45138:SF9">
    <property type="entry name" value="DIGUANYLATE CYCLASE DGCM-RELATED"/>
    <property type="match status" value="1"/>
</dbReference>
<feature type="transmembrane region" description="Helical" evidence="4">
    <location>
        <begin position="83"/>
        <end position="102"/>
    </location>
</feature>
<organism evidence="6 7">
    <name type="scientific">Vibrio aestuarianus</name>
    <dbReference type="NCBI Taxonomy" id="28171"/>
    <lineage>
        <taxon>Bacteria</taxon>
        <taxon>Pseudomonadati</taxon>
        <taxon>Pseudomonadota</taxon>
        <taxon>Gammaproteobacteria</taxon>
        <taxon>Vibrionales</taxon>
        <taxon>Vibrionaceae</taxon>
        <taxon>Vibrio</taxon>
    </lineage>
</organism>
<dbReference type="RefSeq" id="WP_274683743.1">
    <property type="nucleotide sequence ID" value="NZ_JAKNBA010000039.1"/>
</dbReference>
<dbReference type="Pfam" id="PF20966">
    <property type="entry name" value="MASE6"/>
    <property type="match status" value="1"/>
</dbReference>
<dbReference type="InterPro" id="IPR043128">
    <property type="entry name" value="Rev_trsase/Diguanyl_cyclase"/>
</dbReference>
<dbReference type="InterPro" id="IPR050469">
    <property type="entry name" value="Diguanylate_Cyclase"/>
</dbReference>
<gene>
    <name evidence="6" type="ORF">L9W94_16785</name>
</gene>
<evidence type="ECO:0000313" key="7">
    <source>
        <dbReference type="Proteomes" id="UP001140979"/>
    </source>
</evidence>
<dbReference type="GO" id="GO:0005886">
    <property type="term" value="C:plasma membrane"/>
    <property type="evidence" value="ECO:0007669"/>
    <property type="project" value="TreeGrafter"/>
</dbReference>
<evidence type="ECO:0000256" key="2">
    <source>
        <dbReference type="ARBA" id="ARBA00012528"/>
    </source>
</evidence>
<proteinExistence type="predicted"/>
<evidence type="ECO:0000256" key="1">
    <source>
        <dbReference type="ARBA" id="ARBA00001946"/>
    </source>
</evidence>
<name>A0A9X4EWR5_9VIBR</name>
<comment type="catalytic activity">
    <reaction evidence="3">
        <text>2 GTP = 3',3'-c-di-GMP + 2 diphosphate</text>
        <dbReference type="Rhea" id="RHEA:24898"/>
        <dbReference type="ChEBI" id="CHEBI:33019"/>
        <dbReference type="ChEBI" id="CHEBI:37565"/>
        <dbReference type="ChEBI" id="CHEBI:58805"/>
        <dbReference type="EC" id="2.7.7.65"/>
    </reaction>
</comment>
<dbReference type="SMART" id="SM00267">
    <property type="entry name" value="GGDEF"/>
    <property type="match status" value="1"/>
</dbReference>
<dbReference type="Pfam" id="PF00990">
    <property type="entry name" value="GGDEF"/>
    <property type="match status" value="1"/>
</dbReference>
<evidence type="ECO:0000259" key="5">
    <source>
        <dbReference type="PROSITE" id="PS50887"/>
    </source>
</evidence>
<accession>A0A9X4EWR5</accession>
<comment type="caution">
    <text evidence="6">The sequence shown here is derived from an EMBL/GenBank/DDBJ whole genome shotgun (WGS) entry which is preliminary data.</text>
</comment>
<dbReference type="GO" id="GO:1902201">
    <property type="term" value="P:negative regulation of bacterial-type flagellum-dependent cell motility"/>
    <property type="evidence" value="ECO:0007669"/>
    <property type="project" value="TreeGrafter"/>
</dbReference>
<evidence type="ECO:0000256" key="4">
    <source>
        <dbReference type="SAM" id="Phobius"/>
    </source>
</evidence>
<evidence type="ECO:0000313" key="6">
    <source>
        <dbReference type="EMBL" id="MDE1243774.1"/>
    </source>
</evidence>
<dbReference type="PROSITE" id="PS50887">
    <property type="entry name" value="GGDEF"/>
    <property type="match status" value="1"/>
</dbReference>
<protein>
    <recommendedName>
        <fullName evidence="2">diguanylate cyclase</fullName>
        <ecNumber evidence="2">2.7.7.65</ecNumber>
    </recommendedName>
</protein>
<dbReference type="CDD" id="cd01949">
    <property type="entry name" value="GGDEF"/>
    <property type="match status" value="1"/>
</dbReference>
<dbReference type="SUPFAM" id="SSF55073">
    <property type="entry name" value="Nucleotide cyclase"/>
    <property type="match status" value="1"/>
</dbReference>
<dbReference type="FunFam" id="3.30.70.270:FF:000001">
    <property type="entry name" value="Diguanylate cyclase domain protein"/>
    <property type="match status" value="1"/>
</dbReference>
<reference evidence="6" key="1">
    <citation type="submission" date="2022-02" db="EMBL/GenBank/DDBJ databases">
        <title>Emergence and expansion in Europe of a Vibrio aestuarianus clonal complex pathogenic for oysters.</title>
        <authorList>
            <person name="Mesnil A."/>
            <person name="Travers M.-A."/>
        </authorList>
    </citation>
    <scope>NUCLEOTIDE SEQUENCE</scope>
    <source>
        <strain evidence="6">19_064_11T1</strain>
    </source>
</reference>
<dbReference type="GO" id="GO:0052621">
    <property type="term" value="F:diguanylate cyclase activity"/>
    <property type="evidence" value="ECO:0007669"/>
    <property type="project" value="UniProtKB-EC"/>
</dbReference>
<dbReference type="EMBL" id="JAKNBA010000039">
    <property type="protein sequence ID" value="MDE1243774.1"/>
    <property type="molecule type" value="Genomic_DNA"/>
</dbReference>
<keyword evidence="4" id="KW-1133">Transmembrane helix</keyword>
<dbReference type="InterPro" id="IPR048435">
    <property type="entry name" value="MASE6"/>
</dbReference>
<dbReference type="Proteomes" id="UP001140979">
    <property type="component" value="Unassembled WGS sequence"/>
</dbReference>
<feature type="transmembrane region" description="Helical" evidence="4">
    <location>
        <begin position="29"/>
        <end position="50"/>
    </location>
</feature>
<feature type="transmembrane region" description="Helical" evidence="4">
    <location>
        <begin position="108"/>
        <end position="126"/>
    </location>
</feature>
<dbReference type="EC" id="2.7.7.65" evidence="2"/>
<dbReference type="InterPro" id="IPR000160">
    <property type="entry name" value="GGDEF_dom"/>
</dbReference>
<feature type="transmembrane region" description="Helical" evidence="4">
    <location>
        <begin position="158"/>
        <end position="178"/>
    </location>
</feature>
<evidence type="ECO:0000256" key="3">
    <source>
        <dbReference type="ARBA" id="ARBA00034247"/>
    </source>
</evidence>
<keyword evidence="4" id="KW-0472">Membrane</keyword>
<feature type="domain" description="GGDEF" evidence="5">
    <location>
        <begin position="222"/>
        <end position="350"/>
    </location>
</feature>
<keyword evidence="4" id="KW-0812">Transmembrane</keyword>
<feature type="transmembrane region" description="Helical" evidence="4">
    <location>
        <begin position="56"/>
        <end position="76"/>
    </location>
</feature>
<dbReference type="InterPro" id="IPR029787">
    <property type="entry name" value="Nucleotide_cyclase"/>
</dbReference>
<dbReference type="AlphaFoldDB" id="A0A9X4EWR5"/>
<dbReference type="NCBIfam" id="TIGR00254">
    <property type="entry name" value="GGDEF"/>
    <property type="match status" value="1"/>
</dbReference>